<evidence type="ECO:0000256" key="8">
    <source>
        <dbReference type="SAM" id="Phobius"/>
    </source>
</evidence>
<keyword evidence="6 8" id="KW-0472">Membrane</keyword>
<evidence type="ECO:0000256" key="7">
    <source>
        <dbReference type="ARBA" id="ARBA00034247"/>
    </source>
</evidence>
<evidence type="ECO:0000256" key="6">
    <source>
        <dbReference type="ARBA" id="ARBA00023136"/>
    </source>
</evidence>
<keyword evidence="4 8" id="KW-0812">Transmembrane</keyword>
<keyword evidence="5 8" id="KW-1133">Transmembrane helix</keyword>
<dbReference type="InterPro" id="IPR029787">
    <property type="entry name" value="Nucleotide_cyclase"/>
</dbReference>
<dbReference type="InterPro" id="IPR050469">
    <property type="entry name" value="Diguanylate_Cyclase"/>
</dbReference>
<dbReference type="CDD" id="cd01949">
    <property type="entry name" value="GGDEF"/>
    <property type="match status" value="1"/>
</dbReference>
<sequence>MAFVALLYGLTVVRLSGSAAQVALGVLLGGAAVLAMLDPSEVAPGVLVDARTTPLLLSGLFGGPVAAVISCGISAAFRFHLGGIGATPGIAGMVMAAVVGSAVRFVYLRRGRPIGLGCLLLLAGLSPILSVTIFLLPMDMARDLFKEAFLPLGVVRAVSIVFLGWLMLNEQKRTAAETEVRRLAFVDELSGLANRRAFYRQLEAEWQRWCRYHHPFSIMMVDIDSFKSINDRFGHPAGDDVIRRLATLMRDVGRATDVPARIGGEEFAILVPNTDPRDAAVMAERLRRNVERERVVVDGTTIGFTISVGVSLSTAHRENVQELLSSADTALYDAKRGGRNRVIVAKEGGGEPVGRARGATSTSIGMGAAIAMAQPKS</sequence>
<protein>
    <recommendedName>
        <fullName evidence="2">diguanylate cyclase</fullName>
        <ecNumber evidence="2">2.7.7.65</ecNumber>
    </recommendedName>
</protein>
<evidence type="ECO:0000259" key="9">
    <source>
        <dbReference type="PROSITE" id="PS50887"/>
    </source>
</evidence>
<dbReference type="InterPro" id="IPR000160">
    <property type="entry name" value="GGDEF_dom"/>
</dbReference>
<dbReference type="PANTHER" id="PTHR45138:SF9">
    <property type="entry name" value="DIGUANYLATE CYCLASE DGCM-RELATED"/>
    <property type="match status" value="1"/>
</dbReference>
<dbReference type="EMBL" id="JAEKJA010000001">
    <property type="protein sequence ID" value="MBJ3774188.1"/>
    <property type="molecule type" value="Genomic_DNA"/>
</dbReference>
<accession>A0A934IKW3</accession>
<dbReference type="GO" id="GO:0071555">
    <property type="term" value="P:cell wall organization"/>
    <property type="evidence" value="ECO:0007669"/>
    <property type="project" value="InterPro"/>
</dbReference>
<feature type="transmembrane region" description="Helical" evidence="8">
    <location>
        <begin position="89"/>
        <end position="108"/>
    </location>
</feature>
<dbReference type="GO" id="GO:1902201">
    <property type="term" value="P:negative regulation of bacterial-type flagellum-dependent cell motility"/>
    <property type="evidence" value="ECO:0007669"/>
    <property type="project" value="TreeGrafter"/>
</dbReference>
<organism evidence="10 11">
    <name type="scientific">Acuticoccus mangrovi</name>
    <dbReference type="NCBI Taxonomy" id="2796142"/>
    <lineage>
        <taxon>Bacteria</taxon>
        <taxon>Pseudomonadati</taxon>
        <taxon>Pseudomonadota</taxon>
        <taxon>Alphaproteobacteria</taxon>
        <taxon>Hyphomicrobiales</taxon>
        <taxon>Amorphaceae</taxon>
        <taxon>Acuticoccus</taxon>
    </lineage>
</organism>
<evidence type="ECO:0000313" key="10">
    <source>
        <dbReference type="EMBL" id="MBJ3774188.1"/>
    </source>
</evidence>
<proteinExistence type="predicted"/>
<dbReference type="AlphaFoldDB" id="A0A934IKW3"/>
<evidence type="ECO:0000256" key="5">
    <source>
        <dbReference type="ARBA" id="ARBA00022989"/>
    </source>
</evidence>
<reference evidence="10" key="1">
    <citation type="submission" date="2020-12" db="EMBL/GenBank/DDBJ databases">
        <title>Bacterial taxonomy.</title>
        <authorList>
            <person name="Pan X."/>
        </authorList>
    </citation>
    <scope>NUCLEOTIDE SEQUENCE</scope>
    <source>
        <strain evidence="10">B2012</strain>
    </source>
</reference>
<dbReference type="Pfam" id="PF07694">
    <property type="entry name" value="5TM-5TMR_LYT"/>
    <property type="match status" value="1"/>
</dbReference>
<feature type="transmembrane region" description="Helical" evidence="8">
    <location>
        <begin position="114"/>
        <end position="136"/>
    </location>
</feature>
<evidence type="ECO:0000313" key="11">
    <source>
        <dbReference type="Proteomes" id="UP000609531"/>
    </source>
</evidence>
<dbReference type="NCBIfam" id="TIGR00254">
    <property type="entry name" value="GGDEF"/>
    <property type="match status" value="1"/>
</dbReference>
<evidence type="ECO:0000256" key="3">
    <source>
        <dbReference type="ARBA" id="ARBA00022475"/>
    </source>
</evidence>
<feature type="transmembrane region" description="Helical" evidence="8">
    <location>
        <begin position="55"/>
        <end position="77"/>
    </location>
</feature>
<keyword evidence="3" id="KW-1003">Cell membrane</keyword>
<dbReference type="Proteomes" id="UP000609531">
    <property type="component" value="Unassembled WGS sequence"/>
</dbReference>
<name>A0A934IKW3_9HYPH</name>
<comment type="catalytic activity">
    <reaction evidence="7">
        <text>2 GTP = 3',3'-c-di-GMP + 2 diphosphate</text>
        <dbReference type="Rhea" id="RHEA:24898"/>
        <dbReference type="ChEBI" id="CHEBI:33019"/>
        <dbReference type="ChEBI" id="CHEBI:37565"/>
        <dbReference type="ChEBI" id="CHEBI:58805"/>
        <dbReference type="EC" id="2.7.7.65"/>
    </reaction>
</comment>
<dbReference type="SUPFAM" id="SSF55073">
    <property type="entry name" value="Nucleotide cyclase"/>
    <property type="match status" value="1"/>
</dbReference>
<dbReference type="PANTHER" id="PTHR45138">
    <property type="entry name" value="REGULATORY COMPONENTS OF SENSORY TRANSDUCTION SYSTEM"/>
    <property type="match status" value="1"/>
</dbReference>
<dbReference type="GO" id="GO:0000155">
    <property type="term" value="F:phosphorelay sensor kinase activity"/>
    <property type="evidence" value="ECO:0007669"/>
    <property type="project" value="InterPro"/>
</dbReference>
<dbReference type="RefSeq" id="WP_198880089.1">
    <property type="nucleotide sequence ID" value="NZ_JAEKJA010000001.1"/>
</dbReference>
<dbReference type="EC" id="2.7.7.65" evidence="2"/>
<evidence type="ECO:0000256" key="2">
    <source>
        <dbReference type="ARBA" id="ARBA00012528"/>
    </source>
</evidence>
<feature type="domain" description="GGDEF" evidence="9">
    <location>
        <begin position="214"/>
        <end position="347"/>
    </location>
</feature>
<feature type="transmembrane region" description="Helical" evidence="8">
    <location>
        <begin position="148"/>
        <end position="168"/>
    </location>
</feature>
<dbReference type="Pfam" id="PF00990">
    <property type="entry name" value="GGDEF"/>
    <property type="match status" value="1"/>
</dbReference>
<comment type="subcellular location">
    <subcellularLocation>
        <location evidence="1">Cell membrane</location>
        <topology evidence="1">Multi-pass membrane protein</topology>
    </subcellularLocation>
</comment>
<dbReference type="SMART" id="SM00267">
    <property type="entry name" value="GGDEF"/>
    <property type="match status" value="1"/>
</dbReference>
<dbReference type="PROSITE" id="PS50887">
    <property type="entry name" value="GGDEF"/>
    <property type="match status" value="1"/>
</dbReference>
<keyword evidence="11" id="KW-1185">Reference proteome</keyword>
<dbReference type="InterPro" id="IPR011620">
    <property type="entry name" value="Sig_transdc_His_kinase_LytS_TM"/>
</dbReference>
<comment type="caution">
    <text evidence="10">The sequence shown here is derived from an EMBL/GenBank/DDBJ whole genome shotgun (WGS) entry which is preliminary data.</text>
</comment>
<dbReference type="GO" id="GO:0043709">
    <property type="term" value="P:cell adhesion involved in single-species biofilm formation"/>
    <property type="evidence" value="ECO:0007669"/>
    <property type="project" value="TreeGrafter"/>
</dbReference>
<dbReference type="GO" id="GO:0005886">
    <property type="term" value="C:plasma membrane"/>
    <property type="evidence" value="ECO:0007669"/>
    <property type="project" value="UniProtKB-SubCell"/>
</dbReference>
<evidence type="ECO:0000256" key="4">
    <source>
        <dbReference type="ARBA" id="ARBA00022692"/>
    </source>
</evidence>
<dbReference type="FunFam" id="3.30.70.270:FF:000001">
    <property type="entry name" value="Diguanylate cyclase domain protein"/>
    <property type="match status" value="1"/>
</dbReference>
<evidence type="ECO:0000256" key="1">
    <source>
        <dbReference type="ARBA" id="ARBA00004651"/>
    </source>
</evidence>
<dbReference type="GO" id="GO:0052621">
    <property type="term" value="F:diguanylate cyclase activity"/>
    <property type="evidence" value="ECO:0007669"/>
    <property type="project" value="UniProtKB-EC"/>
</dbReference>
<gene>
    <name evidence="10" type="ORF">JCR33_00700</name>
</gene>
<dbReference type="Gene3D" id="3.30.70.270">
    <property type="match status" value="1"/>
</dbReference>
<dbReference type="InterPro" id="IPR043128">
    <property type="entry name" value="Rev_trsase/Diguanyl_cyclase"/>
</dbReference>